<dbReference type="AlphaFoldDB" id="A0A9X3X3E4"/>
<evidence type="ECO:0000259" key="5">
    <source>
        <dbReference type="PROSITE" id="PS50123"/>
    </source>
</evidence>
<evidence type="ECO:0000256" key="4">
    <source>
        <dbReference type="SAM" id="MobiDB-lite"/>
    </source>
</evidence>
<accession>A0A9X3X3E4</accession>
<keyword evidence="7" id="KW-1185">Reference proteome</keyword>
<evidence type="ECO:0000256" key="1">
    <source>
        <dbReference type="ARBA" id="ARBA00022603"/>
    </source>
</evidence>
<dbReference type="PANTHER" id="PTHR24422:SF19">
    <property type="entry name" value="CHEMOTAXIS PROTEIN METHYLTRANSFERASE"/>
    <property type="match status" value="1"/>
</dbReference>
<dbReference type="SMART" id="SM00138">
    <property type="entry name" value="MeTrc"/>
    <property type="match status" value="1"/>
</dbReference>
<evidence type="ECO:0000256" key="2">
    <source>
        <dbReference type="ARBA" id="ARBA00022679"/>
    </source>
</evidence>
<dbReference type="InterPro" id="IPR029063">
    <property type="entry name" value="SAM-dependent_MTases_sf"/>
</dbReference>
<dbReference type="InterPro" id="IPR022642">
    <property type="entry name" value="CheR_C"/>
</dbReference>
<dbReference type="Proteomes" id="UP001151081">
    <property type="component" value="Unassembled WGS sequence"/>
</dbReference>
<dbReference type="PANTHER" id="PTHR24422">
    <property type="entry name" value="CHEMOTAXIS PROTEIN METHYLTRANSFERASE"/>
    <property type="match status" value="1"/>
</dbReference>
<dbReference type="EMBL" id="JAGTJJ010000005">
    <property type="protein sequence ID" value="MDC3981553.1"/>
    <property type="molecule type" value="Genomic_DNA"/>
</dbReference>
<sequence length="462" mass="49809">MSGEGGLDALLDAIARASGLSPRDDWAQQASRGLEHIAVRRGTTVEALSREPSAWPSLMPELLDHLTVRETFFFRHHGHFEFLVDTLHARLTADPLANPCVLSAGCATGEEPYSIAIAIHARLGVNALARVRIFAADISPEAIRRARAAVYGAWAFREAPAWLSVSYFQRGESGAAVADLVRRAVTFDVGHVVHHAAALPAGSVDAVFFRNVAIYLSPSVIADAYREFHRVLRPGGLLIVAPADPRPNTAFFVEAGHESTSIYRARAPGFDPDVPVPSSRRGRAPRSSRTAHLASTARPPHAAAGRPARAVVRAAPPPRVAPPPAPAPPAPPNRDAEAEALRLADLSQPAAVLTVVKALLEQPTTEPIGYMIRAQLSLERGEPETAVEDLRRTLFMRPEHRLARYWYVMALQRAGQVEQAITQGRALEALLAKCAADALLEDGETTAGQLLDAVRFVKEGLT</sequence>
<dbReference type="GO" id="GO:0008757">
    <property type="term" value="F:S-adenosylmethionine-dependent methyltransferase activity"/>
    <property type="evidence" value="ECO:0007669"/>
    <property type="project" value="InterPro"/>
</dbReference>
<dbReference type="RefSeq" id="WP_272420222.1">
    <property type="nucleotide sequence ID" value="NZ_JAGTJJ010000005.1"/>
</dbReference>
<dbReference type="InterPro" id="IPR000780">
    <property type="entry name" value="CheR_MeTrfase"/>
</dbReference>
<organism evidence="6 7">
    <name type="scientific">Polyangium jinanense</name>
    <dbReference type="NCBI Taxonomy" id="2829994"/>
    <lineage>
        <taxon>Bacteria</taxon>
        <taxon>Pseudomonadati</taxon>
        <taxon>Myxococcota</taxon>
        <taxon>Polyangia</taxon>
        <taxon>Polyangiales</taxon>
        <taxon>Polyangiaceae</taxon>
        <taxon>Polyangium</taxon>
    </lineage>
</organism>
<name>A0A9X3X3E4_9BACT</name>
<dbReference type="InterPro" id="IPR011990">
    <property type="entry name" value="TPR-like_helical_dom_sf"/>
</dbReference>
<dbReference type="PRINTS" id="PR00996">
    <property type="entry name" value="CHERMTFRASE"/>
</dbReference>
<proteinExistence type="predicted"/>
<evidence type="ECO:0000313" key="7">
    <source>
        <dbReference type="Proteomes" id="UP001151081"/>
    </source>
</evidence>
<dbReference type="Gene3D" id="1.25.40.10">
    <property type="entry name" value="Tetratricopeptide repeat domain"/>
    <property type="match status" value="1"/>
</dbReference>
<dbReference type="SUPFAM" id="SSF48452">
    <property type="entry name" value="TPR-like"/>
    <property type="match status" value="1"/>
</dbReference>
<keyword evidence="1 6" id="KW-0489">Methyltransferase</keyword>
<protein>
    <submittedName>
        <fullName evidence="6">Methyltransferase domain-containing protein</fullName>
    </submittedName>
</protein>
<evidence type="ECO:0000313" key="6">
    <source>
        <dbReference type="EMBL" id="MDC3981553.1"/>
    </source>
</evidence>
<dbReference type="SUPFAM" id="SSF53335">
    <property type="entry name" value="S-adenosyl-L-methionine-dependent methyltransferases"/>
    <property type="match status" value="1"/>
</dbReference>
<keyword evidence="2" id="KW-0808">Transferase</keyword>
<feature type="domain" description="CheR-type methyltransferase" evidence="5">
    <location>
        <begin position="61"/>
        <end position="268"/>
    </location>
</feature>
<evidence type="ECO:0000256" key="3">
    <source>
        <dbReference type="ARBA" id="ARBA00022691"/>
    </source>
</evidence>
<dbReference type="InterPro" id="IPR050903">
    <property type="entry name" value="Bact_Chemotaxis_MeTrfase"/>
</dbReference>
<feature type="compositionally biased region" description="Low complexity" evidence="4">
    <location>
        <begin position="297"/>
        <end position="314"/>
    </location>
</feature>
<feature type="compositionally biased region" description="Pro residues" evidence="4">
    <location>
        <begin position="315"/>
        <end position="332"/>
    </location>
</feature>
<comment type="caution">
    <text evidence="6">The sequence shown here is derived from an EMBL/GenBank/DDBJ whole genome shotgun (WGS) entry which is preliminary data.</text>
</comment>
<dbReference type="Gene3D" id="3.40.50.150">
    <property type="entry name" value="Vaccinia Virus protein VP39"/>
    <property type="match status" value="1"/>
</dbReference>
<reference evidence="6 7" key="1">
    <citation type="submission" date="2021-04" db="EMBL/GenBank/DDBJ databases">
        <title>Genome analysis of Polyangium sp.</title>
        <authorList>
            <person name="Li Y."/>
            <person name="Wang J."/>
        </authorList>
    </citation>
    <scope>NUCLEOTIDE SEQUENCE [LARGE SCALE GENOMIC DNA]</scope>
    <source>
        <strain evidence="6 7">SDU14</strain>
    </source>
</reference>
<keyword evidence="3" id="KW-0949">S-adenosyl-L-methionine</keyword>
<dbReference type="GO" id="GO:0032259">
    <property type="term" value="P:methylation"/>
    <property type="evidence" value="ECO:0007669"/>
    <property type="project" value="UniProtKB-KW"/>
</dbReference>
<dbReference type="Pfam" id="PF01739">
    <property type="entry name" value="CheR"/>
    <property type="match status" value="1"/>
</dbReference>
<dbReference type="CDD" id="cd02440">
    <property type="entry name" value="AdoMet_MTases"/>
    <property type="match status" value="1"/>
</dbReference>
<gene>
    <name evidence="6" type="ORF">KEG57_13655</name>
</gene>
<dbReference type="PROSITE" id="PS50123">
    <property type="entry name" value="CHER"/>
    <property type="match status" value="1"/>
</dbReference>
<feature type="region of interest" description="Disordered" evidence="4">
    <location>
        <begin position="264"/>
        <end position="336"/>
    </location>
</feature>